<name>A0A0H3DDQ3_AMYMU</name>
<dbReference type="Proteomes" id="UP000000328">
    <property type="component" value="Chromosome"/>
</dbReference>
<evidence type="ECO:0000256" key="2">
    <source>
        <dbReference type="SAM" id="Phobius"/>
    </source>
</evidence>
<feature type="signal peptide" evidence="3">
    <location>
        <begin position="1"/>
        <end position="29"/>
    </location>
</feature>
<evidence type="ECO:0000313" key="4">
    <source>
        <dbReference type="EMBL" id="ADJ49075.1"/>
    </source>
</evidence>
<keyword evidence="3" id="KW-0732">Signal</keyword>
<evidence type="ECO:0000256" key="3">
    <source>
        <dbReference type="SAM" id="SignalP"/>
    </source>
</evidence>
<proteinExistence type="predicted"/>
<evidence type="ECO:0000313" key="5">
    <source>
        <dbReference type="Proteomes" id="UP000000328"/>
    </source>
</evidence>
<feature type="transmembrane region" description="Helical" evidence="2">
    <location>
        <begin position="716"/>
        <end position="737"/>
    </location>
</feature>
<dbReference type="eggNOG" id="ENOG5033TF1">
    <property type="taxonomic scope" value="Bacteria"/>
</dbReference>
<dbReference type="HOGENOM" id="CLU_370428_0_0_11"/>
<dbReference type="Gene3D" id="3.40.190.10">
    <property type="entry name" value="Periplasmic binding protein-like II"/>
    <property type="match status" value="2"/>
</dbReference>
<protein>
    <recommendedName>
        <fullName evidence="6">PBP domain-containing protein</fullName>
    </recommendedName>
</protein>
<keyword evidence="2" id="KW-0472">Membrane</keyword>
<keyword evidence="2" id="KW-1133">Transmembrane helix</keyword>
<dbReference type="AlphaFoldDB" id="A0A0H3DDQ3"/>
<evidence type="ECO:0000256" key="1">
    <source>
        <dbReference type="SAM" id="MobiDB-lite"/>
    </source>
</evidence>
<feature type="chain" id="PRO_5002607220" description="PBP domain-containing protein" evidence="3">
    <location>
        <begin position="30"/>
        <end position="773"/>
    </location>
</feature>
<accession>A0A0H3DDQ3</accession>
<feature type="region of interest" description="Disordered" evidence="1">
    <location>
        <begin position="642"/>
        <end position="700"/>
    </location>
</feature>
<dbReference type="KEGG" id="amd:AMED_7361"/>
<keyword evidence="2" id="KW-0812">Transmembrane</keyword>
<evidence type="ECO:0008006" key="6">
    <source>
        <dbReference type="Google" id="ProtNLM"/>
    </source>
</evidence>
<dbReference type="EMBL" id="CP002000">
    <property type="protein sequence ID" value="ADJ49075.1"/>
    <property type="molecule type" value="Genomic_DNA"/>
</dbReference>
<organism evidence="4 5">
    <name type="scientific">Amycolatopsis mediterranei (strain U-32)</name>
    <dbReference type="NCBI Taxonomy" id="749927"/>
    <lineage>
        <taxon>Bacteria</taxon>
        <taxon>Bacillati</taxon>
        <taxon>Actinomycetota</taxon>
        <taxon>Actinomycetes</taxon>
        <taxon>Pseudonocardiales</taxon>
        <taxon>Pseudonocardiaceae</taxon>
        <taxon>Amycolatopsis</taxon>
    </lineage>
</organism>
<feature type="compositionally biased region" description="Low complexity" evidence="1">
    <location>
        <begin position="662"/>
        <end position="697"/>
    </location>
</feature>
<reference evidence="4 5" key="1">
    <citation type="journal article" date="2010" name="Cell Res.">
        <title>Complete genome sequence of the rifamycin SV-producing Amycolatopsis mediterranei U32 revealed its genetic characteristics in phylogeny and metabolism.</title>
        <authorList>
            <person name="Zhao W."/>
            <person name="Zhong Y."/>
            <person name="Yuan H."/>
            <person name="Wang J."/>
            <person name="Zheng H."/>
            <person name="Wang Y."/>
            <person name="Cen X."/>
            <person name="Xu F."/>
            <person name="Bai J."/>
            <person name="Han X."/>
            <person name="Lu G."/>
            <person name="Zhu Y."/>
            <person name="Shao Z."/>
            <person name="Yan H."/>
            <person name="Li C."/>
            <person name="Peng N."/>
            <person name="Zhang Z."/>
            <person name="Zhang Y."/>
            <person name="Lin W."/>
            <person name="Fan Y."/>
            <person name="Qin Z."/>
            <person name="Hu Y."/>
            <person name="Zhu B."/>
            <person name="Wang S."/>
            <person name="Ding X."/>
            <person name="Zhao G.P."/>
        </authorList>
    </citation>
    <scope>NUCLEOTIDE SEQUENCE [LARGE SCALE GENOMIC DNA]</scope>
    <source>
        <strain evidence="5">U-32</strain>
    </source>
</reference>
<dbReference type="RefSeq" id="WP_013229118.1">
    <property type="nucleotide sequence ID" value="NC_014318.1"/>
</dbReference>
<gene>
    <name evidence="4" type="ordered locus">AMED_7361</name>
</gene>
<dbReference type="OrthoDB" id="3614233at2"/>
<dbReference type="PATRIC" id="fig|749927.5.peg.7655"/>
<dbReference type="GeneID" id="92874996"/>
<sequence>MLLARRIGLVLACGLLAVLGLLAVPAAQAQVTPPPLPYTIRTTPADLSAVRDGDPLRITISGLPAGATAKAYLCPADLRDALLKQVSGQWVPNNDLTARVSAYCGTDFGDTLTGAKAGLPVITPSRPRSATTGDIVFDTPVPRGSSTPIYVGNDPDYTSLDPIKGTREWPNNPVTATDPNTGVKIRTRQWSYLCDETHPCRVMLTITAKNADGKSVTWTDSTLPAVTPTAPDLIVKGCAGLGANTLNASMPQRAGRSAVAWNQALCAPSKSEQPTNIVSETEDEALTSFDTGASDLALTGSGGALATQTVRARQYVPVGINATVLAAVGWAPTDKADNGSSLKGKLGDTFTVTLDELATMLTKGGQNPDGDGRGGVFKDGTPLVTRNPALAAVTGQTFVLNPNARAGTLDSASGFFGFTGEAGKGTVPLAMSTVLEKNAAGSWVFRKMGNDTYYGGLDGISPGRITDLTQLDPGTNRLDNVNAKVGQSAVRKVVDGVTVGKDETLCKNGCLNWVVTDLATAKAYGWTPVALPDGKGGFVAPSEQSLQAAADSMTEGPDGTLQPGTAAPGTYPLTFVEYLAVPVNPLIDAGCKPLTGKQDALKKFTAMVQTRGQGVLAPGLARLTPSLAGAALDRTLQIGTGTPEKACQEKEVAKSPPPPGTGTPVSPVSNDLGPAGAANTGTTPAADTAPAHDAVPTQQSVQAAKNVADVVRIPPFAGAGVLGALIPLLALVILAVLPSATALVTAGRPAPVWLTRFAEALVGLFARMRGGRA</sequence>